<evidence type="ECO:0000313" key="3">
    <source>
        <dbReference type="Proteomes" id="UP001313282"/>
    </source>
</evidence>
<proteinExistence type="predicted"/>
<accession>A0AAN8REW7</accession>
<feature type="compositionally biased region" description="Basic and acidic residues" evidence="1">
    <location>
        <begin position="40"/>
        <end position="83"/>
    </location>
</feature>
<dbReference type="AlphaFoldDB" id="A0AAN8REW7"/>
<evidence type="ECO:0000256" key="1">
    <source>
        <dbReference type="SAM" id="MobiDB-lite"/>
    </source>
</evidence>
<reference evidence="2 3" key="1">
    <citation type="submission" date="2019-10" db="EMBL/GenBank/DDBJ databases">
        <authorList>
            <person name="Palmer J.M."/>
        </authorList>
    </citation>
    <scope>NUCLEOTIDE SEQUENCE [LARGE SCALE GENOMIC DNA]</scope>
    <source>
        <strain evidence="2 3">TWF718</strain>
    </source>
</reference>
<dbReference type="EMBL" id="JAVHNR010000002">
    <property type="protein sequence ID" value="KAK6351100.1"/>
    <property type="molecule type" value="Genomic_DNA"/>
</dbReference>
<comment type="caution">
    <text evidence="2">The sequence shown here is derived from an EMBL/GenBank/DDBJ whole genome shotgun (WGS) entry which is preliminary data.</text>
</comment>
<name>A0AAN8REW7_9PEZI</name>
<sequence>MGVEQRNKLPIISTDDPESTILGPEPTKHRPWDDLAPPKVPDKMEERKPIPGLEEHEKDFQERKALRREAIREGRDPLVEIWKRDRKKKQQKAQHD</sequence>
<protein>
    <submittedName>
        <fullName evidence="2">Uncharacterized protein</fullName>
    </submittedName>
</protein>
<feature type="compositionally biased region" description="Basic residues" evidence="1">
    <location>
        <begin position="84"/>
        <end position="96"/>
    </location>
</feature>
<gene>
    <name evidence="2" type="ORF">TWF718_004271</name>
</gene>
<dbReference type="Proteomes" id="UP001313282">
    <property type="component" value="Unassembled WGS sequence"/>
</dbReference>
<organism evidence="2 3">
    <name type="scientific">Orbilia javanica</name>
    <dbReference type="NCBI Taxonomy" id="47235"/>
    <lineage>
        <taxon>Eukaryota</taxon>
        <taxon>Fungi</taxon>
        <taxon>Dikarya</taxon>
        <taxon>Ascomycota</taxon>
        <taxon>Pezizomycotina</taxon>
        <taxon>Orbiliomycetes</taxon>
        <taxon>Orbiliales</taxon>
        <taxon>Orbiliaceae</taxon>
        <taxon>Orbilia</taxon>
    </lineage>
</organism>
<keyword evidence="3" id="KW-1185">Reference proteome</keyword>
<evidence type="ECO:0000313" key="2">
    <source>
        <dbReference type="EMBL" id="KAK6351100.1"/>
    </source>
</evidence>
<feature type="region of interest" description="Disordered" evidence="1">
    <location>
        <begin position="1"/>
        <end position="96"/>
    </location>
</feature>